<accession>H5UV57</accession>
<evidence type="ECO:0000313" key="2">
    <source>
        <dbReference type="EMBL" id="GAB49615.1"/>
    </source>
</evidence>
<keyword evidence="3" id="KW-1185">Reference proteome</keyword>
<comment type="caution">
    <text evidence="2">The sequence shown here is derived from an EMBL/GenBank/DDBJ whole genome shotgun (WGS) entry which is preliminary data.</text>
</comment>
<gene>
    <name evidence="2" type="ORF">MOPEL_130_02220</name>
</gene>
<dbReference type="EMBL" id="BAFE01000089">
    <property type="protein sequence ID" value="GAB49615.1"/>
    <property type="molecule type" value="Genomic_DNA"/>
</dbReference>
<dbReference type="Gene3D" id="2.30.30.1130">
    <property type="match status" value="2"/>
</dbReference>
<feature type="domain" description="DUF1541" evidence="1">
    <location>
        <begin position="2"/>
        <end position="52"/>
    </location>
</feature>
<dbReference type="AlphaFoldDB" id="H5UV57"/>
<name>H5UV57_9MICO</name>
<protein>
    <recommendedName>
        <fullName evidence="1">DUF1541 domain-containing protein</fullName>
    </recommendedName>
</protein>
<dbReference type="Proteomes" id="UP000004367">
    <property type="component" value="Unassembled WGS sequence"/>
</dbReference>
<sequence length="121" mass="12856">MGSKVVLSADHMPGMKGAEATVVGAFDTTTYAVDYTPTNGGAPVEDHKWVVQQELVGVGDTPLKKGDRATMSAEHMPGMKGAEATVVEVTAQPVYMVDVDADGMMMKNHKWVVEDEMSPAS</sequence>
<dbReference type="eggNOG" id="COG1388">
    <property type="taxonomic scope" value="Bacteria"/>
</dbReference>
<dbReference type="Pfam" id="PF07563">
    <property type="entry name" value="DUF1541"/>
    <property type="match status" value="2"/>
</dbReference>
<feature type="domain" description="DUF1541" evidence="1">
    <location>
        <begin position="65"/>
        <end position="114"/>
    </location>
</feature>
<reference evidence="2 3" key="1">
    <citation type="submission" date="2012-02" db="EMBL/GenBank/DDBJ databases">
        <title>Whole genome shotgun sequence of Mobilicoccus pelagius NBRC 104925.</title>
        <authorList>
            <person name="Yoshida Y."/>
            <person name="Hosoyama A."/>
            <person name="Tsuchikane K."/>
            <person name="Katsumata H."/>
            <person name="Yamazaki S."/>
            <person name="Fujita N."/>
        </authorList>
    </citation>
    <scope>NUCLEOTIDE SEQUENCE [LARGE SCALE GENOMIC DNA]</scope>
    <source>
        <strain evidence="2 3">NBRC 104925</strain>
    </source>
</reference>
<dbReference type="InterPro" id="IPR011438">
    <property type="entry name" value="DUF1541"/>
</dbReference>
<proteinExistence type="predicted"/>
<dbReference type="RefSeq" id="WP_009483458.1">
    <property type="nucleotide sequence ID" value="NZ_BAFE01000089.1"/>
</dbReference>
<organism evidence="2 3">
    <name type="scientific">Mobilicoccus pelagius NBRC 104925</name>
    <dbReference type="NCBI Taxonomy" id="1089455"/>
    <lineage>
        <taxon>Bacteria</taxon>
        <taxon>Bacillati</taxon>
        <taxon>Actinomycetota</taxon>
        <taxon>Actinomycetes</taxon>
        <taxon>Micrococcales</taxon>
        <taxon>Dermatophilaceae</taxon>
        <taxon>Mobilicoccus</taxon>
    </lineage>
</organism>
<evidence type="ECO:0000313" key="3">
    <source>
        <dbReference type="Proteomes" id="UP000004367"/>
    </source>
</evidence>
<dbReference type="STRING" id="1089455.MOPEL_130_02220"/>
<evidence type="ECO:0000259" key="1">
    <source>
        <dbReference type="Pfam" id="PF07563"/>
    </source>
</evidence>